<proteinExistence type="predicted"/>
<keyword evidence="1" id="KW-0378">Hydrolase</keyword>
<protein>
    <submittedName>
        <fullName evidence="1">Alpha/beta hydrolase</fullName>
    </submittedName>
</protein>
<keyword evidence="2" id="KW-1185">Reference proteome</keyword>
<evidence type="ECO:0000313" key="2">
    <source>
        <dbReference type="Proteomes" id="UP001298424"/>
    </source>
</evidence>
<comment type="caution">
    <text evidence="1">The sequence shown here is derived from an EMBL/GenBank/DDBJ whole genome shotgun (WGS) entry which is preliminary data.</text>
</comment>
<dbReference type="InterPro" id="IPR010662">
    <property type="entry name" value="RBBP9/YdeN"/>
</dbReference>
<evidence type="ECO:0000313" key="1">
    <source>
        <dbReference type="EMBL" id="MCG6503172.1"/>
    </source>
</evidence>
<dbReference type="GO" id="GO:0016787">
    <property type="term" value="F:hydrolase activity"/>
    <property type="evidence" value="ECO:0007669"/>
    <property type="project" value="UniProtKB-KW"/>
</dbReference>
<reference evidence="1 2" key="1">
    <citation type="submission" date="2022-02" db="EMBL/GenBank/DDBJ databases">
        <title>Genome sequence data of Kingella unionensis sp. nov. strain CICC 24913 (CCUG 75125).</title>
        <authorList>
            <person name="Xiao M."/>
        </authorList>
    </citation>
    <scope>NUCLEOTIDE SEQUENCE [LARGE SCALE GENOMIC DNA]</scope>
    <source>
        <strain evidence="1 2">CICC 24913</strain>
    </source>
</reference>
<name>A0ABS9NK55_9NEIS</name>
<dbReference type="Gene3D" id="3.40.50.1820">
    <property type="entry name" value="alpha/beta hydrolase"/>
    <property type="match status" value="1"/>
</dbReference>
<dbReference type="EMBL" id="JAKOOW010000006">
    <property type="protein sequence ID" value="MCG6503172.1"/>
    <property type="molecule type" value="Genomic_DNA"/>
</dbReference>
<dbReference type="SUPFAM" id="SSF53474">
    <property type="entry name" value="alpha/beta-Hydrolases"/>
    <property type="match status" value="1"/>
</dbReference>
<accession>A0ABS9NK55</accession>
<organism evidence="1 2">
    <name type="scientific">Kingella pumchi</name>
    <dbReference type="NCBI Taxonomy" id="2779506"/>
    <lineage>
        <taxon>Bacteria</taxon>
        <taxon>Pseudomonadati</taxon>
        <taxon>Pseudomonadota</taxon>
        <taxon>Betaproteobacteria</taxon>
        <taxon>Neisseriales</taxon>
        <taxon>Neisseriaceae</taxon>
        <taxon>Kingella</taxon>
    </lineage>
</organism>
<dbReference type="RefSeq" id="WP_238745247.1">
    <property type="nucleotide sequence ID" value="NZ_JAKOOW010000006.1"/>
</dbReference>
<dbReference type="Pfam" id="PF06821">
    <property type="entry name" value="Ser_hydrolase"/>
    <property type="match status" value="1"/>
</dbReference>
<sequence>MHFSDLESLTLLIVRDAGEPALWSERWEYSYPMVQSTACSAAQSIEQWQRGVQAAFAAIRGNGAVMLVAYGAGALAAAAWYYQTDTAAQRRVAGVILVSPSREAWQDDEYHTLARCRFNCKTALVIGSGDERSPEAWARQQAEQWRARLLVSPHTGRLNGEMGGWQWGMRLMQEMLIY</sequence>
<gene>
    <name evidence="1" type="ORF">MB824_01470</name>
</gene>
<dbReference type="InterPro" id="IPR029058">
    <property type="entry name" value="AB_hydrolase_fold"/>
</dbReference>
<dbReference type="Proteomes" id="UP001298424">
    <property type="component" value="Unassembled WGS sequence"/>
</dbReference>